<comment type="caution">
    <text evidence="2">The sequence shown here is derived from an EMBL/GenBank/DDBJ whole genome shotgun (WGS) entry which is preliminary data.</text>
</comment>
<gene>
    <name evidence="2" type="ORF">AAFF_G00134040</name>
</gene>
<name>A0AAD7W9F3_9TELE</name>
<sequence length="73" mass="7894">MGQGGGVGAEHENGAEAELKPPMTSARVCGTATCKARARFLSALRRFLLLQSLSPRYHLPPRAEPEYARRGTV</sequence>
<dbReference type="AlphaFoldDB" id="A0AAD7W9F3"/>
<evidence type="ECO:0000256" key="1">
    <source>
        <dbReference type="SAM" id="MobiDB-lite"/>
    </source>
</evidence>
<protein>
    <submittedName>
        <fullName evidence="2">Uncharacterized protein</fullName>
    </submittedName>
</protein>
<feature type="compositionally biased region" description="Basic and acidic residues" evidence="1">
    <location>
        <begin position="9"/>
        <end position="19"/>
    </location>
</feature>
<feature type="region of interest" description="Disordered" evidence="1">
    <location>
        <begin position="1"/>
        <end position="24"/>
    </location>
</feature>
<organism evidence="2 3">
    <name type="scientific">Aldrovandia affinis</name>
    <dbReference type="NCBI Taxonomy" id="143900"/>
    <lineage>
        <taxon>Eukaryota</taxon>
        <taxon>Metazoa</taxon>
        <taxon>Chordata</taxon>
        <taxon>Craniata</taxon>
        <taxon>Vertebrata</taxon>
        <taxon>Euteleostomi</taxon>
        <taxon>Actinopterygii</taxon>
        <taxon>Neopterygii</taxon>
        <taxon>Teleostei</taxon>
        <taxon>Notacanthiformes</taxon>
        <taxon>Halosauridae</taxon>
        <taxon>Aldrovandia</taxon>
    </lineage>
</organism>
<accession>A0AAD7W9F3</accession>
<evidence type="ECO:0000313" key="2">
    <source>
        <dbReference type="EMBL" id="KAJ8388378.1"/>
    </source>
</evidence>
<dbReference type="Proteomes" id="UP001221898">
    <property type="component" value="Unassembled WGS sequence"/>
</dbReference>
<keyword evidence="3" id="KW-1185">Reference proteome</keyword>
<proteinExistence type="predicted"/>
<reference evidence="2" key="1">
    <citation type="journal article" date="2023" name="Science">
        <title>Genome structures resolve the early diversification of teleost fishes.</title>
        <authorList>
            <person name="Parey E."/>
            <person name="Louis A."/>
            <person name="Montfort J."/>
            <person name="Bouchez O."/>
            <person name="Roques C."/>
            <person name="Iampietro C."/>
            <person name="Lluch J."/>
            <person name="Castinel A."/>
            <person name="Donnadieu C."/>
            <person name="Desvignes T."/>
            <person name="Floi Bucao C."/>
            <person name="Jouanno E."/>
            <person name="Wen M."/>
            <person name="Mejri S."/>
            <person name="Dirks R."/>
            <person name="Jansen H."/>
            <person name="Henkel C."/>
            <person name="Chen W.J."/>
            <person name="Zahm M."/>
            <person name="Cabau C."/>
            <person name="Klopp C."/>
            <person name="Thompson A.W."/>
            <person name="Robinson-Rechavi M."/>
            <person name="Braasch I."/>
            <person name="Lecointre G."/>
            <person name="Bobe J."/>
            <person name="Postlethwait J.H."/>
            <person name="Berthelot C."/>
            <person name="Roest Crollius H."/>
            <person name="Guiguen Y."/>
        </authorList>
    </citation>
    <scope>NUCLEOTIDE SEQUENCE</scope>
    <source>
        <strain evidence="2">NC1722</strain>
    </source>
</reference>
<dbReference type="EMBL" id="JAINUG010000195">
    <property type="protein sequence ID" value="KAJ8388378.1"/>
    <property type="molecule type" value="Genomic_DNA"/>
</dbReference>
<evidence type="ECO:0000313" key="3">
    <source>
        <dbReference type="Proteomes" id="UP001221898"/>
    </source>
</evidence>